<dbReference type="PANTHER" id="PTHR16515:SF66">
    <property type="entry name" value="C2H2-TYPE DOMAIN-CONTAINING PROTEIN"/>
    <property type="match status" value="1"/>
</dbReference>
<evidence type="ECO:0000256" key="7">
    <source>
        <dbReference type="ARBA" id="ARBA00022833"/>
    </source>
</evidence>
<dbReference type="SUPFAM" id="SSF57667">
    <property type="entry name" value="beta-beta-alpha zinc fingers"/>
    <property type="match status" value="3"/>
</dbReference>
<dbReference type="STRING" id="1147741.A0A0R3RTW2"/>
<dbReference type="AlphaFoldDB" id="A0A0R3RTW2"/>
<evidence type="ECO:0000256" key="13">
    <source>
        <dbReference type="SAM" id="SignalP"/>
    </source>
</evidence>
<accession>A0A0R3RTW2</accession>
<comment type="subcellular location">
    <subcellularLocation>
        <location evidence="2">Nucleus</location>
    </subcellularLocation>
</comment>
<evidence type="ECO:0000313" key="15">
    <source>
        <dbReference type="Proteomes" id="UP000050640"/>
    </source>
</evidence>
<comment type="similarity">
    <text evidence="3">Belongs to the krueppel C2H2-type zinc-finger protein family.</text>
</comment>
<evidence type="ECO:0000256" key="6">
    <source>
        <dbReference type="ARBA" id="ARBA00022771"/>
    </source>
</evidence>
<organism evidence="15 16">
    <name type="scientific">Elaeophora elaphi</name>
    <dbReference type="NCBI Taxonomy" id="1147741"/>
    <lineage>
        <taxon>Eukaryota</taxon>
        <taxon>Metazoa</taxon>
        <taxon>Ecdysozoa</taxon>
        <taxon>Nematoda</taxon>
        <taxon>Chromadorea</taxon>
        <taxon>Rhabditida</taxon>
        <taxon>Spirurina</taxon>
        <taxon>Spiruromorpha</taxon>
        <taxon>Filarioidea</taxon>
        <taxon>Onchocercidae</taxon>
        <taxon>Elaeophora</taxon>
    </lineage>
</organism>
<evidence type="ECO:0000313" key="16">
    <source>
        <dbReference type="WBParaSite" id="EEL_0000543701-mRNA-1"/>
    </source>
</evidence>
<dbReference type="Proteomes" id="UP000050640">
    <property type="component" value="Unplaced"/>
</dbReference>
<keyword evidence="15" id="KW-1185">Reference proteome</keyword>
<keyword evidence="13" id="KW-0732">Signal</keyword>
<feature type="domain" description="C2H2-type" evidence="14">
    <location>
        <begin position="96"/>
        <end position="123"/>
    </location>
</feature>
<keyword evidence="6 12" id="KW-0863">Zinc-finger</keyword>
<keyword evidence="4" id="KW-0479">Metal-binding</keyword>
<keyword evidence="5" id="KW-0677">Repeat</keyword>
<evidence type="ECO:0000256" key="11">
    <source>
        <dbReference type="ARBA" id="ARBA00023242"/>
    </source>
</evidence>
<feature type="chain" id="PRO_5006447776" evidence="13">
    <location>
        <begin position="18"/>
        <end position="233"/>
    </location>
</feature>
<keyword evidence="11" id="KW-0539">Nucleus</keyword>
<dbReference type="Pfam" id="PF00096">
    <property type="entry name" value="zf-C2H2"/>
    <property type="match status" value="3"/>
</dbReference>
<evidence type="ECO:0000256" key="1">
    <source>
        <dbReference type="ARBA" id="ARBA00003767"/>
    </source>
</evidence>
<keyword evidence="7" id="KW-0862">Zinc</keyword>
<evidence type="ECO:0000256" key="5">
    <source>
        <dbReference type="ARBA" id="ARBA00022737"/>
    </source>
</evidence>
<keyword evidence="10" id="KW-0804">Transcription</keyword>
<dbReference type="InterPro" id="IPR050331">
    <property type="entry name" value="Zinc_finger"/>
</dbReference>
<dbReference type="PROSITE" id="PS00028">
    <property type="entry name" value="ZINC_FINGER_C2H2_1"/>
    <property type="match status" value="3"/>
</dbReference>
<dbReference type="InterPro" id="IPR013087">
    <property type="entry name" value="Znf_C2H2_type"/>
</dbReference>
<protein>
    <submittedName>
        <fullName evidence="16">Zinc finger protein</fullName>
    </submittedName>
</protein>
<evidence type="ECO:0000256" key="8">
    <source>
        <dbReference type="ARBA" id="ARBA00023015"/>
    </source>
</evidence>
<feature type="domain" description="C2H2-type" evidence="14">
    <location>
        <begin position="152"/>
        <end position="179"/>
    </location>
</feature>
<dbReference type="GO" id="GO:0003677">
    <property type="term" value="F:DNA binding"/>
    <property type="evidence" value="ECO:0007669"/>
    <property type="project" value="UniProtKB-KW"/>
</dbReference>
<reference evidence="16" key="1">
    <citation type="submission" date="2017-02" db="UniProtKB">
        <authorList>
            <consortium name="WormBaseParasite"/>
        </authorList>
    </citation>
    <scope>IDENTIFICATION</scope>
</reference>
<feature type="domain" description="C2H2-type" evidence="14">
    <location>
        <begin position="124"/>
        <end position="151"/>
    </location>
</feature>
<dbReference type="GO" id="GO:0010468">
    <property type="term" value="P:regulation of gene expression"/>
    <property type="evidence" value="ECO:0007669"/>
    <property type="project" value="TreeGrafter"/>
</dbReference>
<dbReference type="FunFam" id="3.30.160.60:FF:000771">
    <property type="entry name" value="zinc finger protein 648"/>
    <property type="match status" value="1"/>
</dbReference>
<dbReference type="GO" id="GO:0005634">
    <property type="term" value="C:nucleus"/>
    <property type="evidence" value="ECO:0007669"/>
    <property type="project" value="UniProtKB-SubCell"/>
</dbReference>
<dbReference type="WBParaSite" id="EEL_0000543701-mRNA-1">
    <property type="protein sequence ID" value="EEL_0000543701-mRNA-1"/>
    <property type="gene ID" value="EEL_0000543701"/>
</dbReference>
<feature type="domain" description="C2H2-type" evidence="14">
    <location>
        <begin position="180"/>
        <end position="207"/>
    </location>
</feature>
<dbReference type="Gene3D" id="3.30.160.60">
    <property type="entry name" value="Classic Zinc Finger"/>
    <property type="match status" value="4"/>
</dbReference>
<evidence type="ECO:0000256" key="4">
    <source>
        <dbReference type="ARBA" id="ARBA00022723"/>
    </source>
</evidence>
<dbReference type="InterPro" id="IPR036236">
    <property type="entry name" value="Znf_C2H2_sf"/>
</dbReference>
<dbReference type="PANTHER" id="PTHR16515">
    <property type="entry name" value="PR DOMAIN ZINC FINGER PROTEIN"/>
    <property type="match status" value="1"/>
</dbReference>
<comment type="function">
    <text evidence="1">May be involved in transcriptional regulation.</text>
</comment>
<evidence type="ECO:0000256" key="9">
    <source>
        <dbReference type="ARBA" id="ARBA00023125"/>
    </source>
</evidence>
<keyword evidence="8" id="KW-0805">Transcription regulation</keyword>
<sequence length="233" mass="26825">MLLLHCILAAILPSCTPQVTTVSNENDQLTQARTIDHMRQKNATTGLNVIESQKSSSSMGKRKMPANEKMFKCGESFARRNDLKKHNFTHANERSYMCDECGKRFNRFSSLKRHKLSHINSGSHECDECGKKFSRFGNLKTHKLLHTNNKSYKCDEYSKGFRRVDQLKKRKQIHVKERSHKCDLCGKEFKQNCSLLKHQKEHEYSTENLSCTPTDDISRTAVVITEIISTAKL</sequence>
<dbReference type="GO" id="GO:0008270">
    <property type="term" value="F:zinc ion binding"/>
    <property type="evidence" value="ECO:0007669"/>
    <property type="project" value="UniProtKB-KW"/>
</dbReference>
<proteinExistence type="inferred from homology"/>
<name>A0A0R3RTW2_9BILA</name>
<evidence type="ECO:0000256" key="10">
    <source>
        <dbReference type="ARBA" id="ARBA00023163"/>
    </source>
</evidence>
<dbReference type="PROSITE" id="PS50157">
    <property type="entry name" value="ZINC_FINGER_C2H2_2"/>
    <property type="match status" value="5"/>
</dbReference>
<dbReference type="SMART" id="SM00355">
    <property type="entry name" value="ZnF_C2H2"/>
    <property type="match status" value="4"/>
</dbReference>
<keyword evidence="9" id="KW-0238">DNA-binding</keyword>
<evidence type="ECO:0000256" key="2">
    <source>
        <dbReference type="ARBA" id="ARBA00004123"/>
    </source>
</evidence>
<feature type="signal peptide" evidence="13">
    <location>
        <begin position="1"/>
        <end position="17"/>
    </location>
</feature>
<dbReference type="FunFam" id="3.30.160.60:FF:001228">
    <property type="entry name" value="Zinc finger protein 236"/>
    <property type="match status" value="1"/>
</dbReference>
<evidence type="ECO:0000256" key="12">
    <source>
        <dbReference type="PROSITE-ProRule" id="PRU00042"/>
    </source>
</evidence>
<evidence type="ECO:0000259" key="14">
    <source>
        <dbReference type="PROSITE" id="PS50157"/>
    </source>
</evidence>
<evidence type="ECO:0000256" key="3">
    <source>
        <dbReference type="ARBA" id="ARBA00006991"/>
    </source>
</evidence>
<feature type="domain" description="C2H2-type" evidence="14">
    <location>
        <begin position="73"/>
        <end position="95"/>
    </location>
</feature>